<reference evidence="1" key="1">
    <citation type="journal article" date="2020" name="Nature">
        <title>Giant virus diversity and host interactions through global metagenomics.</title>
        <authorList>
            <person name="Schulz F."/>
            <person name="Roux S."/>
            <person name="Paez-Espino D."/>
            <person name="Jungbluth S."/>
            <person name="Walsh D.A."/>
            <person name="Denef V.J."/>
            <person name="McMahon K.D."/>
            <person name="Konstantinidis K.T."/>
            <person name="Eloe-Fadrosh E.A."/>
            <person name="Kyrpides N.C."/>
            <person name="Woyke T."/>
        </authorList>
    </citation>
    <scope>NUCLEOTIDE SEQUENCE</scope>
    <source>
        <strain evidence="1">GVMAG-M-3300018416-45</strain>
    </source>
</reference>
<name>A0A6C0BR58_9ZZZZ</name>
<dbReference type="EMBL" id="MN739225">
    <property type="protein sequence ID" value="QHS94472.1"/>
    <property type="molecule type" value="Genomic_DNA"/>
</dbReference>
<sequence>MDKTSKLISCYDKKRLRNKSRKQKGNVVRERSPLTMNVMGSEMQTTNQLVISQVTPENIHRQQKVFISKMSESYSPDASKYIVSLRDSVNRLGNIDICNHGDMRGIFKSKDIGDIEIRIGDPKVKKCVSLKSKSATDHMLSSLRNPRPLDIDNVIFPIQLDSNCWFNTWFVAMFISDKGKKFTRFLREKMITGRLAKKYGPHMKHTMKLLNLCIECSYNRGNYESKYVINTNSVICHLAQSSETEYKLGRISPRMLRGIYSQGEGGNPVEYYRNLLYHLVSPVDNFSLHTLEYEDDIVSYGKRIGGSIKADEIIVGETIPDIVNIRTYSSDLEQHIDLPVVISGVYHFGDTIKVAGRDGKRTNYVLDSIIIRDVDKYHFIILFTCNKIAYIYDGELSTPVIKYNWKKEMLKDGKQYTIKYDDKTSLKFKLNISMCEYFYYRV</sequence>
<protein>
    <submittedName>
        <fullName evidence="1">Uncharacterized protein</fullName>
    </submittedName>
</protein>
<dbReference type="AlphaFoldDB" id="A0A6C0BR58"/>
<proteinExistence type="predicted"/>
<evidence type="ECO:0000313" key="1">
    <source>
        <dbReference type="EMBL" id="QHS94472.1"/>
    </source>
</evidence>
<organism evidence="1">
    <name type="scientific">viral metagenome</name>
    <dbReference type="NCBI Taxonomy" id="1070528"/>
    <lineage>
        <taxon>unclassified sequences</taxon>
        <taxon>metagenomes</taxon>
        <taxon>organismal metagenomes</taxon>
    </lineage>
</organism>
<accession>A0A6C0BR58</accession>